<proteinExistence type="predicted"/>
<protein>
    <submittedName>
        <fullName evidence="1">Uncharacterized protein</fullName>
    </submittedName>
</protein>
<reference evidence="1" key="1">
    <citation type="submission" date="2014-11" db="EMBL/GenBank/DDBJ databases">
        <authorList>
            <person name="Amaro Gonzalez C."/>
        </authorList>
    </citation>
    <scope>NUCLEOTIDE SEQUENCE</scope>
</reference>
<accession>A0A0E9XWI5</accession>
<name>A0A0E9XWI5_ANGAN</name>
<sequence>MLVCVLCRASGYSHIPATSEAKRTTHPLEEKKAANVMWLYNKPLHSQEQALDGSNAPCHNRAIHNQRLALKGLLWGNKAALILHFISYWLQDASRHKEVFFVHRIFTQCPVVCVYVLKTIKLTCRTVH</sequence>
<organism evidence="1">
    <name type="scientific">Anguilla anguilla</name>
    <name type="common">European freshwater eel</name>
    <name type="synonym">Muraena anguilla</name>
    <dbReference type="NCBI Taxonomy" id="7936"/>
    <lineage>
        <taxon>Eukaryota</taxon>
        <taxon>Metazoa</taxon>
        <taxon>Chordata</taxon>
        <taxon>Craniata</taxon>
        <taxon>Vertebrata</taxon>
        <taxon>Euteleostomi</taxon>
        <taxon>Actinopterygii</taxon>
        <taxon>Neopterygii</taxon>
        <taxon>Teleostei</taxon>
        <taxon>Anguilliformes</taxon>
        <taxon>Anguillidae</taxon>
        <taxon>Anguilla</taxon>
    </lineage>
</organism>
<reference evidence="1" key="2">
    <citation type="journal article" date="2015" name="Fish Shellfish Immunol.">
        <title>Early steps in the European eel (Anguilla anguilla)-Vibrio vulnificus interaction in the gills: Role of the RtxA13 toxin.</title>
        <authorList>
            <person name="Callol A."/>
            <person name="Pajuelo D."/>
            <person name="Ebbesson L."/>
            <person name="Teles M."/>
            <person name="MacKenzie S."/>
            <person name="Amaro C."/>
        </authorList>
    </citation>
    <scope>NUCLEOTIDE SEQUENCE</scope>
</reference>
<evidence type="ECO:0000313" key="1">
    <source>
        <dbReference type="EMBL" id="JAI07020.1"/>
    </source>
</evidence>
<dbReference type="EMBL" id="GBXM01001558">
    <property type="protein sequence ID" value="JAI07020.1"/>
    <property type="molecule type" value="Transcribed_RNA"/>
</dbReference>
<dbReference type="AlphaFoldDB" id="A0A0E9XWI5"/>